<dbReference type="Pfam" id="PF18962">
    <property type="entry name" value="Por_Secre_tail"/>
    <property type="match status" value="1"/>
</dbReference>
<dbReference type="SUPFAM" id="SSF49785">
    <property type="entry name" value="Galactose-binding domain-like"/>
    <property type="match status" value="1"/>
</dbReference>
<evidence type="ECO:0000259" key="9">
    <source>
        <dbReference type="PROSITE" id="PS50093"/>
    </source>
</evidence>
<dbReference type="InterPro" id="IPR023828">
    <property type="entry name" value="Peptidase_S8_Ser-AS"/>
</dbReference>
<dbReference type="Pfam" id="PF18911">
    <property type="entry name" value="PKD_4"/>
    <property type="match status" value="1"/>
</dbReference>
<evidence type="ECO:0000256" key="1">
    <source>
        <dbReference type="ARBA" id="ARBA00011073"/>
    </source>
</evidence>
<dbReference type="InterPro" id="IPR000209">
    <property type="entry name" value="Peptidase_S8/S53_dom"/>
</dbReference>
<dbReference type="GO" id="GO:0004252">
    <property type="term" value="F:serine-type endopeptidase activity"/>
    <property type="evidence" value="ECO:0007669"/>
    <property type="project" value="UniProtKB-UniRule"/>
</dbReference>
<dbReference type="Gene3D" id="2.60.120.260">
    <property type="entry name" value="Galactose-binding domain-like"/>
    <property type="match status" value="1"/>
</dbReference>
<feature type="domain" description="PKD" evidence="9">
    <location>
        <begin position="1114"/>
        <end position="1199"/>
    </location>
</feature>
<dbReference type="InterPro" id="IPR036852">
    <property type="entry name" value="Peptidase_S8/S53_dom_sf"/>
</dbReference>
<dbReference type="GO" id="GO:0005975">
    <property type="term" value="P:carbohydrate metabolic process"/>
    <property type="evidence" value="ECO:0007669"/>
    <property type="project" value="UniProtKB-ARBA"/>
</dbReference>
<protein>
    <submittedName>
        <fullName evidence="10">S8 family serine peptidase</fullName>
    </submittedName>
</protein>
<keyword evidence="2 6" id="KW-0645">Protease</keyword>
<dbReference type="SMART" id="SM00137">
    <property type="entry name" value="MAM"/>
    <property type="match status" value="1"/>
</dbReference>
<dbReference type="PRINTS" id="PR00723">
    <property type="entry name" value="SUBTILISIN"/>
</dbReference>
<feature type="domain" description="MAM" evidence="8">
    <location>
        <begin position="945"/>
        <end position="1128"/>
    </location>
</feature>
<proteinExistence type="inferred from homology"/>
<evidence type="ECO:0000313" key="10">
    <source>
        <dbReference type="EMBL" id="KAB2814656.1"/>
    </source>
</evidence>
<organism evidence="10 11">
    <name type="scientific">Phaeocystidibacter luteus</name>
    <dbReference type="NCBI Taxonomy" id="911197"/>
    <lineage>
        <taxon>Bacteria</taxon>
        <taxon>Pseudomonadati</taxon>
        <taxon>Bacteroidota</taxon>
        <taxon>Flavobacteriia</taxon>
        <taxon>Flavobacteriales</taxon>
        <taxon>Phaeocystidibacteraceae</taxon>
        <taxon>Phaeocystidibacter</taxon>
    </lineage>
</organism>
<feature type="chain" id="PRO_5026934123" evidence="7">
    <location>
        <begin position="22"/>
        <end position="1631"/>
    </location>
</feature>
<dbReference type="RefSeq" id="WP_151666235.1">
    <property type="nucleotide sequence ID" value="NZ_WBVO01000001.1"/>
</dbReference>
<dbReference type="InterPro" id="IPR051048">
    <property type="entry name" value="Peptidase_S8/S53_subtilisin"/>
</dbReference>
<feature type="active site" description="Charge relay system" evidence="6">
    <location>
        <position position="266"/>
    </location>
</feature>
<evidence type="ECO:0000256" key="2">
    <source>
        <dbReference type="ARBA" id="ARBA00022670"/>
    </source>
</evidence>
<keyword evidence="4 6" id="KW-0378">Hydrolase</keyword>
<dbReference type="GO" id="GO:0004553">
    <property type="term" value="F:hydrolase activity, hydrolyzing O-glycosyl compounds"/>
    <property type="evidence" value="ECO:0007669"/>
    <property type="project" value="UniProtKB-ARBA"/>
</dbReference>
<dbReference type="InterPro" id="IPR000998">
    <property type="entry name" value="MAM_dom"/>
</dbReference>
<dbReference type="CDD" id="cd00146">
    <property type="entry name" value="PKD"/>
    <property type="match status" value="1"/>
</dbReference>
<dbReference type="PROSITE" id="PS51892">
    <property type="entry name" value="SUBTILASE"/>
    <property type="match status" value="1"/>
</dbReference>
<dbReference type="InterPro" id="IPR015500">
    <property type="entry name" value="Peptidase_S8_subtilisin-rel"/>
</dbReference>
<dbReference type="SUPFAM" id="SSF49899">
    <property type="entry name" value="Concanavalin A-like lectins/glucanases"/>
    <property type="match status" value="1"/>
</dbReference>
<dbReference type="PANTHER" id="PTHR43399">
    <property type="entry name" value="SUBTILISIN-RELATED"/>
    <property type="match status" value="1"/>
</dbReference>
<keyword evidence="5 6" id="KW-0720">Serine protease</keyword>
<dbReference type="PROSITE" id="PS00138">
    <property type="entry name" value="SUBTILASE_SER"/>
    <property type="match status" value="1"/>
</dbReference>
<dbReference type="SUPFAM" id="SSF49299">
    <property type="entry name" value="PKD domain"/>
    <property type="match status" value="3"/>
</dbReference>
<evidence type="ECO:0000256" key="6">
    <source>
        <dbReference type="PROSITE-ProRule" id="PRU01240"/>
    </source>
</evidence>
<evidence type="ECO:0000256" key="7">
    <source>
        <dbReference type="SAM" id="SignalP"/>
    </source>
</evidence>
<dbReference type="InterPro" id="IPR022409">
    <property type="entry name" value="PKD/Chitinase_dom"/>
</dbReference>
<sequence length="1631" mass="174491">MKKLYTYSLLALGLAAQPAFGQNEPRLLLNSGTYSLNPQQSSVSLSATQEESMTMLRIVQFSRPLIQEEREWLENNVGEIINYLPINAYSMLLPNGTELNDFGSLPLHAVEKFSAEMKISDRLRELNVPDYVWRGDRQIEVVAGLVKYSNTSAIAQRMSSEGVSVVSYDPENNTITLIIDIDDRLTIAADPSVAFLHEGEDPGSPENFNATRSARSRAVNTRYSGGRAYDGSGVVVGLGDDGDIGPHVDYSGRIIARNTNASSGDHGDHVAGTIFGAGNIDPLAAGMAPGADMFYYRYPRNLNNVDADYASHAVRITNSSYSNGCNAGYTAFTQQMDEDIIQNPKLMHVFSAGNSGSSNCGYGAGAGWGNVTGGHKIGKNVIATANITSTDAIAPSSSRGPSADGRLKPDIASVGTSVYSTTDPDDYTFKTGTSMSAPGIAGGMAQMFEAFVSSHGSEPDGGLQKAFLMNSADDLGNPGPDFIYGYGRMNLLRSIRDIETGNFFTDSVTTGQADSFQINVPANTAEVRVMLYWTDPAATPAAARALVNDLDATLRAPGSTVYQPWVLDPTPNATLLNENAVRATDTMNNAEQVTVASPSAGSYWFVVNGTNVPLGPQKYYVVYSFVPDAVELTYPFGGEAIDASNPTTIYWDASVGSTSFTLEYSTDNGTSWSTIGTAGANARQLDWNNLPNVATNDLLVRITRGTQTDMVDSPVTLIDVPNRLGLVQACPDSFIVSWNPVAGAAEYEVYALGQKYMDSINRTTDTFQIFTGIPPTQEVWWSVAAVPTAGQPAGQRAIARKKESGLQGCLVNTDVAIEFVSPQSGVIGDCHNLNTIQATVAISNPGLTAIDSIPLAISFNGGTAMWDTVYTQIPSGGTINHTFTTTYNTSSIGSYTFEAWNFIADDGNRYNDSAFVSYDVNNGGTTKSAPYTQNFDAWTSCATTTNCEAGVCNLFDDWNNLTNGGFDDIDFRTNNGSTPSSGTGPSFDNTQGNNTGKYLYLEASGGCSFKWAYLVSPCIDLSTITLPELEFFYHMNGGDIGELHVDIFSNGVWHLDVVTPIIGNQGNQWIGENLSLVPWQGQIVSVRFRASTAGDYQGDLAIDDFSITQAAGAPVAAFSVSNPTPCSGEVVQITDQSTNVPAGWAWTITPGTHSFVNGTSATSQNPEVVFSALGNYDIKLVASNVNGADSVIAQSAVIVGNGLPLPYVEDFQGPFLPAGWQLENPDGLTTWEGQSCIGYDGNATMAVRVNNFVYGSNGQQDRIISPSIDLGTVTSPALVYDLSYIGTTTNKNDRLQIQISSDCGNTWDAPVFDATGTALTTFNFNTNTEFIPTGSGFWKRDTIDLSSYVGNSVKIRFINITDGGNALYLDNIQLYDLSVTPPSSAFTANLVDSCLARTYSFSYNTTAGTSVSWDFGSGATPATAVGAGPHNVTYSFGGSKLVEMTATNAGGTVSSNVVWPINQKPTADYTYAFVTNTNGLDVQFSSNISSGQIDTYYWDFGDGDTSSAANPLHSYTVGGSYNIMLITENDCGPDTVVKNIPNVSVIENTPTDWILAPNPANNQIALYATNGDLGVDHASIYDISGKELISESIRVNESEILFDISTLPAGVYLLRAQTENQMHSMRFVVQR</sequence>
<evidence type="ECO:0000256" key="4">
    <source>
        <dbReference type="ARBA" id="ARBA00022801"/>
    </source>
</evidence>
<feature type="domain" description="PKD" evidence="9">
    <location>
        <begin position="1465"/>
        <end position="1532"/>
    </location>
</feature>
<dbReference type="InterPro" id="IPR000601">
    <property type="entry name" value="PKD_dom"/>
</dbReference>
<dbReference type="OrthoDB" id="9792152at2"/>
<dbReference type="PROSITE" id="PS50060">
    <property type="entry name" value="MAM_2"/>
    <property type="match status" value="1"/>
</dbReference>
<dbReference type="InterPro" id="IPR035986">
    <property type="entry name" value="PKD_dom_sf"/>
</dbReference>
<evidence type="ECO:0000313" key="11">
    <source>
        <dbReference type="Proteomes" id="UP000468650"/>
    </source>
</evidence>
<evidence type="ECO:0000256" key="5">
    <source>
        <dbReference type="ARBA" id="ARBA00022825"/>
    </source>
</evidence>
<dbReference type="GO" id="GO:0006508">
    <property type="term" value="P:proteolysis"/>
    <property type="evidence" value="ECO:0007669"/>
    <property type="project" value="UniProtKB-KW"/>
</dbReference>
<dbReference type="InterPro" id="IPR026444">
    <property type="entry name" value="Secre_tail"/>
</dbReference>
<dbReference type="NCBIfam" id="TIGR04183">
    <property type="entry name" value="Por_Secre_tail"/>
    <property type="match status" value="1"/>
</dbReference>
<feature type="active site" description="Charge relay system" evidence="6">
    <location>
        <position position="434"/>
    </location>
</feature>
<reference evidence="10 11" key="1">
    <citation type="submission" date="2019-09" db="EMBL/GenBank/DDBJ databases">
        <title>Genomes of family Cryomorphaceae.</title>
        <authorList>
            <person name="Bowman J.P."/>
        </authorList>
    </citation>
    <scope>NUCLEOTIDE SEQUENCE [LARGE SCALE GENOMIC DNA]</scope>
    <source>
        <strain evidence="10 11">LMG 25704</strain>
    </source>
</reference>
<comment type="caution">
    <text evidence="10">The sequence shown here is derived from an EMBL/GenBank/DDBJ whole genome shotgun (WGS) entry which is preliminary data.</text>
</comment>
<dbReference type="InterPro" id="IPR008979">
    <property type="entry name" value="Galactose-bd-like_sf"/>
</dbReference>
<accession>A0A6N6RM73</accession>
<evidence type="ECO:0000256" key="3">
    <source>
        <dbReference type="ARBA" id="ARBA00022729"/>
    </source>
</evidence>
<dbReference type="PANTHER" id="PTHR43399:SF4">
    <property type="entry name" value="CELL WALL-ASSOCIATED PROTEASE"/>
    <property type="match status" value="1"/>
</dbReference>
<dbReference type="Gene3D" id="2.60.40.10">
    <property type="entry name" value="Immunoglobulins"/>
    <property type="match status" value="3"/>
</dbReference>
<feature type="signal peptide" evidence="7">
    <location>
        <begin position="1"/>
        <end position="21"/>
    </location>
</feature>
<dbReference type="PROSITE" id="PS50093">
    <property type="entry name" value="PKD"/>
    <property type="match status" value="2"/>
</dbReference>
<dbReference type="SMART" id="SM00089">
    <property type="entry name" value="PKD"/>
    <property type="match status" value="2"/>
</dbReference>
<comment type="similarity">
    <text evidence="1 6">Belongs to the peptidase S8 family.</text>
</comment>
<dbReference type="Pfam" id="PF00082">
    <property type="entry name" value="Peptidase_S8"/>
    <property type="match status" value="1"/>
</dbReference>
<dbReference type="Proteomes" id="UP000468650">
    <property type="component" value="Unassembled WGS sequence"/>
</dbReference>
<dbReference type="CDD" id="cd06263">
    <property type="entry name" value="MAM"/>
    <property type="match status" value="1"/>
</dbReference>
<dbReference type="Gene3D" id="2.60.120.200">
    <property type="match status" value="1"/>
</dbReference>
<dbReference type="GO" id="GO:0016020">
    <property type="term" value="C:membrane"/>
    <property type="evidence" value="ECO:0007669"/>
    <property type="project" value="InterPro"/>
</dbReference>
<feature type="active site" description="Charge relay system" evidence="6">
    <location>
        <position position="240"/>
    </location>
</feature>
<evidence type="ECO:0000259" key="8">
    <source>
        <dbReference type="PROSITE" id="PS50060"/>
    </source>
</evidence>
<dbReference type="Pfam" id="PF00629">
    <property type="entry name" value="MAM"/>
    <property type="match status" value="1"/>
</dbReference>
<keyword evidence="11" id="KW-1185">Reference proteome</keyword>
<dbReference type="Gene3D" id="3.40.50.200">
    <property type="entry name" value="Peptidase S8/S53 domain"/>
    <property type="match status" value="1"/>
</dbReference>
<keyword evidence="3 7" id="KW-0732">Signal</keyword>
<dbReference type="SUPFAM" id="SSF52743">
    <property type="entry name" value="Subtilisin-like"/>
    <property type="match status" value="1"/>
</dbReference>
<dbReference type="Gene3D" id="2.60.120.380">
    <property type="match status" value="1"/>
</dbReference>
<gene>
    <name evidence="10" type="ORF">F8C67_02630</name>
</gene>
<name>A0A6N6RM73_9FLAO</name>
<dbReference type="InterPro" id="IPR013320">
    <property type="entry name" value="ConA-like_dom_sf"/>
</dbReference>
<dbReference type="InterPro" id="IPR013783">
    <property type="entry name" value="Ig-like_fold"/>
</dbReference>
<dbReference type="EMBL" id="WBVO01000001">
    <property type="protein sequence ID" value="KAB2814656.1"/>
    <property type="molecule type" value="Genomic_DNA"/>
</dbReference>